<dbReference type="AlphaFoldDB" id="A0A7R8ZRL4"/>
<feature type="compositionally biased region" description="Low complexity" evidence="1">
    <location>
        <begin position="78"/>
        <end position="87"/>
    </location>
</feature>
<gene>
    <name evidence="2" type="ORF">CTOB1V02_LOCUS7348</name>
</gene>
<feature type="compositionally biased region" description="Low complexity" evidence="1">
    <location>
        <begin position="13"/>
        <end position="24"/>
    </location>
</feature>
<sequence length="171" mass="18519">MYYPQSSPVGQATPQTQRPSTSPTMDWQPPSSPGAQGDGYFGSPRASAAQYTTSSPWSQQVMPDSASTLSGPNQAPPSSGLSSFFSSQRPPVQHPPGTPQQTVDPETRLDWALQQDFPSNAFHLLSLMLQEVSPRDLLPVLPRLMLSIVEGTRPWHIMSISAADVKLVYGP</sequence>
<protein>
    <submittedName>
        <fullName evidence="2">Uncharacterized protein</fullName>
    </submittedName>
</protein>
<reference evidence="2" key="1">
    <citation type="submission" date="2020-11" db="EMBL/GenBank/DDBJ databases">
        <authorList>
            <person name="Tran Van P."/>
        </authorList>
    </citation>
    <scope>NUCLEOTIDE SEQUENCE</scope>
</reference>
<feature type="compositionally biased region" description="Polar residues" evidence="1">
    <location>
        <begin position="1"/>
        <end position="12"/>
    </location>
</feature>
<organism evidence="2">
    <name type="scientific">Cyprideis torosa</name>
    <dbReference type="NCBI Taxonomy" id="163714"/>
    <lineage>
        <taxon>Eukaryota</taxon>
        <taxon>Metazoa</taxon>
        <taxon>Ecdysozoa</taxon>
        <taxon>Arthropoda</taxon>
        <taxon>Crustacea</taxon>
        <taxon>Oligostraca</taxon>
        <taxon>Ostracoda</taxon>
        <taxon>Podocopa</taxon>
        <taxon>Podocopida</taxon>
        <taxon>Cytherocopina</taxon>
        <taxon>Cytheroidea</taxon>
        <taxon>Cytherideidae</taxon>
        <taxon>Cyprideis</taxon>
    </lineage>
</organism>
<name>A0A7R8ZRL4_9CRUS</name>
<accession>A0A7R8ZRL4</accession>
<feature type="region of interest" description="Disordered" evidence="1">
    <location>
        <begin position="1"/>
        <end position="104"/>
    </location>
</feature>
<evidence type="ECO:0000256" key="1">
    <source>
        <dbReference type="SAM" id="MobiDB-lite"/>
    </source>
</evidence>
<evidence type="ECO:0000313" key="2">
    <source>
        <dbReference type="EMBL" id="CAD7229479.1"/>
    </source>
</evidence>
<feature type="compositionally biased region" description="Polar residues" evidence="1">
    <location>
        <begin position="49"/>
        <end position="77"/>
    </location>
</feature>
<proteinExistence type="predicted"/>
<dbReference type="EMBL" id="OB662088">
    <property type="protein sequence ID" value="CAD7229479.1"/>
    <property type="molecule type" value="Genomic_DNA"/>
</dbReference>